<dbReference type="OrthoDB" id="2185300at2"/>
<dbReference type="EMBL" id="MIJZ01000016">
    <property type="protein sequence ID" value="OEG09529.1"/>
    <property type="molecule type" value="Genomic_DNA"/>
</dbReference>
<name>A0A1E5GA12_9ENTE</name>
<keyword evidence="6" id="KW-1185">Reference proteome</keyword>
<dbReference type="InterPro" id="IPR036388">
    <property type="entry name" value="WH-like_DNA-bd_sf"/>
</dbReference>
<feature type="domain" description="Helix-turn-helix type 11" evidence="4">
    <location>
        <begin position="11"/>
        <end position="53"/>
    </location>
</feature>
<evidence type="ECO:0000313" key="6">
    <source>
        <dbReference type="Proteomes" id="UP000094068"/>
    </source>
</evidence>
<reference evidence="6" key="1">
    <citation type="submission" date="2016-09" db="EMBL/GenBank/DDBJ databases">
        <authorList>
            <person name="Gulvik C.A."/>
        </authorList>
    </citation>
    <scope>NUCLEOTIDE SEQUENCE [LARGE SCALE GENOMIC DNA]</scope>
    <source>
        <strain evidence="6">DSM 23328</strain>
    </source>
</reference>
<proteinExistence type="predicted"/>
<sequence>MINILDKMSSRKIELVKILSSETRYFSVKELSEQLNISNKTLVRTVELLKEDMQSWTSNVEILDKNILGYCLCQLDGFSIKEIEVYYYKDSIIYQVIDELFHNKFVDIKTFANERYLSYTVVYTNIVEIRELISDFSLELELNKKIHIKGTEMQIRYFYFSFYWNILGGVEWPFRFYDKQNAFEYIEIIETFYSRELSVSETEFFLYWIGTIFNRVHLMKKSVDCSQFHLYKGAYNELEKMLRPKLLSKNFAADSVDEEVLFIYLILFGFQPRRTYGEQDQTQIRTELNKNIESIVASYWMREFYGNFSVNLTISEQITLYTNLVIQHFRLMVFRGGGDFFENQNLFIPECDPSMELLLKNAVKTIASELFQIDQIKNLNLDRKLIESYYKQELYDLLTSDYRMGSIKVAIISQFGEKINQHLKNIVISKTNVKIEFCSFTDADVDLIISNRSYSEIIQKKNSQAELIIWNDTPTELDKKKVTEVLKKISNQRQYSVFLEALNTTVEEAIN</sequence>
<dbReference type="Gene3D" id="1.10.10.10">
    <property type="entry name" value="Winged helix-like DNA-binding domain superfamily/Winged helix DNA-binding domain"/>
    <property type="match status" value="2"/>
</dbReference>
<dbReference type="Proteomes" id="UP000094068">
    <property type="component" value="Unassembled WGS sequence"/>
</dbReference>
<dbReference type="InterPro" id="IPR050661">
    <property type="entry name" value="BglG_antiterminators"/>
</dbReference>
<dbReference type="PANTHER" id="PTHR30185">
    <property type="entry name" value="CRYPTIC BETA-GLUCOSIDE BGL OPERON ANTITERMINATOR"/>
    <property type="match status" value="1"/>
</dbReference>
<accession>A0A1E5GA12</accession>
<dbReference type="InterPro" id="IPR013196">
    <property type="entry name" value="HTH_11"/>
</dbReference>
<comment type="caution">
    <text evidence="5">The sequence shown here is derived from an EMBL/GenBank/DDBJ whole genome shotgun (WGS) entry which is preliminary data.</text>
</comment>
<keyword evidence="1" id="KW-0805">Transcription regulation</keyword>
<evidence type="ECO:0000259" key="3">
    <source>
        <dbReference type="Pfam" id="PF05043"/>
    </source>
</evidence>
<protein>
    <recommendedName>
        <fullName evidence="7">Mga helix-turn-helix domain-containing protein</fullName>
    </recommendedName>
</protein>
<dbReference type="AlphaFoldDB" id="A0A1E5GA12"/>
<evidence type="ECO:0000256" key="1">
    <source>
        <dbReference type="ARBA" id="ARBA00023015"/>
    </source>
</evidence>
<gene>
    <name evidence="5" type="ORF">BCR21_14350</name>
</gene>
<evidence type="ECO:0000256" key="2">
    <source>
        <dbReference type="ARBA" id="ARBA00023163"/>
    </source>
</evidence>
<keyword evidence="2" id="KW-0804">Transcription</keyword>
<evidence type="ECO:0008006" key="7">
    <source>
        <dbReference type="Google" id="ProtNLM"/>
    </source>
</evidence>
<dbReference type="Pfam" id="PF05043">
    <property type="entry name" value="Mga"/>
    <property type="match status" value="1"/>
</dbReference>
<dbReference type="InterPro" id="IPR007737">
    <property type="entry name" value="Mga_HTH"/>
</dbReference>
<evidence type="ECO:0000259" key="4">
    <source>
        <dbReference type="Pfam" id="PF08279"/>
    </source>
</evidence>
<evidence type="ECO:0000313" key="5">
    <source>
        <dbReference type="EMBL" id="OEG09529.1"/>
    </source>
</evidence>
<organism evidence="5 6">
    <name type="scientific">Enterococcus ureasiticus</name>
    <dbReference type="NCBI Taxonomy" id="903984"/>
    <lineage>
        <taxon>Bacteria</taxon>
        <taxon>Bacillati</taxon>
        <taxon>Bacillota</taxon>
        <taxon>Bacilli</taxon>
        <taxon>Lactobacillales</taxon>
        <taxon>Enterococcaceae</taxon>
        <taxon>Enterococcus</taxon>
    </lineage>
</organism>
<dbReference type="Pfam" id="PF08279">
    <property type="entry name" value="HTH_11"/>
    <property type="match status" value="1"/>
</dbReference>
<dbReference type="STRING" id="903984.BCR21_14350"/>
<dbReference type="PANTHER" id="PTHR30185:SF18">
    <property type="entry name" value="TRANSCRIPTIONAL REGULATOR MTLR"/>
    <property type="match status" value="1"/>
</dbReference>
<feature type="domain" description="Mga helix-turn-helix" evidence="3">
    <location>
        <begin position="77"/>
        <end position="163"/>
    </location>
</feature>
<dbReference type="RefSeq" id="WP_069647207.1">
    <property type="nucleotide sequence ID" value="NZ_MIJZ01000016.1"/>
</dbReference>